<dbReference type="AlphaFoldDB" id="A0A915PTH6"/>
<keyword evidence="1" id="KW-0472">Membrane</keyword>
<evidence type="ECO:0000256" key="1">
    <source>
        <dbReference type="SAM" id="Phobius"/>
    </source>
</evidence>
<organism evidence="2 3">
    <name type="scientific">Setaria digitata</name>
    <dbReference type="NCBI Taxonomy" id="48799"/>
    <lineage>
        <taxon>Eukaryota</taxon>
        <taxon>Metazoa</taxon>
        <taxon>Ecdysozoa</taxon>
        <taxon>Nematoda</taxon>
        <taxon>Chromadorea</taxon>
        <taxon>Rhabditida</taxon>
        <taxon>Spirurina</taxon>
        <taxon>Spiruromorpha</taxon>
        <taxon>Filarioidea</taxon>
        <taxon>Setariidae</taxon>
        <taxon>Setaria</taxon>
    </lineage>
</organism>
<evidence type="ECO:0000313" key="3">
    <source>
        <dbReference type="WBParaSite" id="sdigi.contig40.g2647.t1"/>
    </source>
</evidence>
<keyword evidence="1" id="KW-0812">Transmembrane</keyword>
<keyword evidence="2" id="KW-1185">Reference proteome</keyword>
<reference evidence="3" key="1">
    <citation type="submission" date="2022-11" db="UniProtKB">
        <authorList>
            <consortium name="WormBaseParasite"/>
        </authorList>
    </citation>
    <scope>IDENTIFICATION</scope>
</reference>
<sequence>MPSFGEAQEWDISPGNPRYERDGEWLRVAERLLWRMKYCLSSIIAATIAIATTAATTTITTATATITATIYVTPIHVSSISSFFLVLPLITTILLIVPEQAHSTAAVTEHRC</sequence>
<dbReference type="WBParaSite" id="sdigi.contig40.g2647.t1">
    <property type="protein sequence ID" value="sdigi.contig40.g2647.t1"/>
    <property type="gene ID" value="sdigi.contig40.g2647"/>
</dbReference>
<feature type="transmembrane region" description="Helical" evidence="1">
    <location>
        <begin position="77"/>
        <end position="97"/>
    </location>
</feature>
<evidence type="ECO:0000313" key="2">
    <source>
        <dbReference type="Proteomes" id="UP000887581"/>
    </source>
</evidence>
<proteinExistence type="predicted"/>
<name>A0A915PTH6_9BILA</name>
<dbReference type="Proteomes" id="UP000887581">
    <property type="component" value="Unplaced"/>
</dbReference>
<keyword evidence="1" id="KW-1133">Transmembrane helix</keyword>
<protein>
    <submittedName>
        <fullName evidence="3">PGG domain-containing protein</fullName>
    </submittedName>
</protein>
<feature type="transmembrane region" description="Helical" evidence="1">
    <location>
        <begin position="38"/>
        <end position="71"/>
    </location>
</feature>
<accession>A0A915PTH6</accession>